<evidence type="ECO:0000256" key="1">
    <source>
        <dbReference type="ARBA" id="ARBA00022723"/>
    </source>
</evidence>
<dbReference type="SMART" id="SM00692">
    <property type="entry name" value="DM3"/>
    <property type="match status" value="1"/>
</dbReference>
<dbReference type="AlphaFoldDB" id="A0AAV2MVW5"/>
<dbReference type="SUPFAM" id="SSF57716">
    <property type="entry name" value="Glucocorticoid receptor-like (DNA-binding domain)"/>
    <property type="match status" value="1"/>
</dbReference>
<proteinExistence type="predicted"/>
<dbReference type="PANTHER" id="PTHR46927">
    <property type="entry name" value="AGAP005574-PA"/>
    <property type="match status" value="1"/>
</dbReference>
<accession>A0AAV2MVW5</accession>
<dbReference type="GO" id="GO:0008270">
    <property type="term" value="F:zinc ion binding"/>
    <property type="evidence" value="ECO:0007669"/>
    <property type="project" value="UniProtKB-KW"/>
</dbReference>
<keyword evidence="1" id="KW-0479">Metal-binding</keyword>
<keyword evidence="3" id="KW-0862">Zinc</keyword>
<evidence type="ECO:0000256" key="3">
    <source>
        <dbReference type="ARBA" id="ARBA00022833"/>
    </source>
</evidence>
<evidence type="ECO:0000256" key="4">
    <source>
        <dbReference type="ARBA" id="ARBA00023125"/>
    </source>
</evidence>
<feature type="domain" description="THAP-type" evidence="6">
    <location>
        <begin position="1"/>
        <end position="81"/>
    </location>
</feature>
<dbReference type="GO" id="GO:0003677">
    <property type="term" value="F:DNA binding"/>
    <property type="evidence" value="ECO:0007669"/>
    <property type="project" value="UniProtKB-UniRule"/>
</dbReference>
<sequence length="103" mass="11959">MPSCSVPGCSNRTKKGRKIYMASLPSDPERKKLWITSIGKINWESTKYLYVCEIHFENEMWEKKRVDGKRKLKCNAVPTIFPARSVRSGTCNIFYAIFVFQMS</sequence>
<dbReference type="PANTHER" id="PTHR46927:SF3">
    <property type="entry name" value="THAP-TYPE DOMAIN-CONTAINING PROTEIN"/>
    <property type="match status" value="1"/>
</dbReference>
<dbReference type="EMBL" id="CAXIPU020000424">
    <property type="protein sequence ID" value="CAL1671704.1"/>
    <property type="molecule type" value="Genomic_DNA"/>
</dbReference>
<dbReference type="Pfam" id="PF05485">
    <property type="entry name" value="THAP"/>
    <property type="match status" value="1"/>
</dbReference>
<evidence type="ECO:0000259" key="6">
    <source>
        <dbReference type="PROSITE" id="PS50950"/>
    </source>
</evidence>
<keyword evidence="2 5" id="KW-0863">Zinc-finger</keyword>
<reference evidence="7" key="1">
    <citation type="submission" date="2024-04" db="EMBL/GenBank/DDBJ databases">
        <authorList>
            <consortium name="Molecular Ecology Group"/>
        </authorList>
    </citation>
    <scope>NUCLEOTIDE SEQUENCE</scope>
</reference>
<evidence type="ECO:0000256" key="5">
    <source>
        <dbReference type="PROSITE-ProRule" id="PRU00309"/>
    </source>
</evidence>
<dbReference type="PROSITE" id="PS50950">
    <property type="entry name" value="ZF_THAP"/>
    <property type="match status" value="1"/>
</dbReference>
<dbReference type="InterPro" id="IPR006612">
    <property type="entry name" value="THAP_Znf"/>
</dbReference>
<gene>
    <name evidence="7" type="ORF">LPLAT_LOCUS5133</name>
</gene>
<evidence type="ECO:0000313" key="8">
    <source>
        <dbReference type="Proteomes" id="UP001497644"/>
    </source>
</evidence>
<comment type="caution">
    <text evidence="7">The sequence shown here is derived from an EMBL/GenBank/DDBJ whole genome shotgun (WGS) entry which is preliminary data.</text>
</comment>
<dbReference type="Gene3D" id="6.20.210.20">
    <property type="entry name" value="THAP domain"/>
    <property type="match status" value="1"/>
</dbReference>
<dbReference type="InterPro" id="IPR038441">
    <property type="entry name" value="THAP_Znf_sf"/>
</dbReference>
<name>A0AAV2MVW5_9HYME</name>
<evidence type="ECO:0000256" key="2">
    <source>
        <dbReference type="ARBA" id="ARBA00022771"/>
    </source>
</evidence>
<keyword evidence="8" id="KW-1185">Reference proteome</keyword>
<dbReference type="Proteomes" id="UP001497644">
    <property type="component" value="Unassembled WGS sequence"/>
</dbReference>
<organism evidence="7 8">
    <name type="scientific">Lasius platythorax</name>
    <dbReference type="NCBI Taxonomy" id="488582"/>
    <lineage>
        <taxon>Eukaryota</taxon>
        <taxon>Metazoa</taxon>
        <taxon>Ecdysozoa</taxon>
        <taxon>Arthropoda</taxon>
        <taxon>Hexapoda</taxon>
        <taxon>Insecta</taxon>
        <taxon>Pterygota</taxon>
        <taxon>Neoptera</taxon>
        <taxon>Endopterygota</taxon>
        <taxon>Hymenoptera</taxon>
        <taxon>Apocrita</taxon>
        <taxon>Aculeata</taxon>
        <taxon>Formicoidea</taxon>
        <taxon>Formicidae</taxon>
        <taxon>Formicinae</taxon>
        <taxon>Lasius</taxon>
        <taxon>Lasius</taxon>
    </lineage>
</organism>
<evidence type="ECO:0000313" key="7">
    <source>
        <dbReference type="EMBL" id="CAL1671704.1"/>
    </source>
</evidence>
<protein>
    <recommendedName>
        <fullName evidence="6">THAP-type domain-containing protein</fullName>
    </recommendedName>
</protein>
<keyword evidence="4 5" id="KW-0238">DNA-binding</keyword>
<dbReference type="SMART" id="SM00980">
    <property type="entry name" value="THAP"/>
    <property type="match status" value="1"/>
</dbReference>
<dbReference type="InterPro" id="IPR052224">
    <property type="entry name" value="THAP_domain_protein"/>
</dbReference>